<gene>
    <name evidence="7" type="ORF">Pmar_PMAR018007</name>
</gene>
<feature type="domain" description="Cytochrome b5 heme-binding" evidence="6">
    <location>
        <begin position="14"/>
        <end position="61"/>
    </location>
</feature>
<organism evidence="8">
    <name type="scientific">Perkinsus marinus (strain ATCC 50983 / TXsc)</name>
    <dbReference type="NCBI Taxonomy" id="423536"/>
    <lineage>
        <taxon>Eukaryota</taxon>
        <taxon>Sar</taxon>
        <taxon>Alveolata</taxon>
        <taxon>Perkinsozoa</taxon>
        <taxon>Perkinsea</taxon>
        <taxon>Perkinsida</taxon>
        <taxon>Perkinsidae</taxon>
        <taxon>Perkinsus</taxon>
    </lineage>
</organism>
<comment type="similarity">
    <text evidence="4 5">Belongs to the cytochrome b5 family.</text>
</comment>
<dbReference type="EMBL" id="GG675931">
    <property type="protein sequence ID" value="EER12755.1"/>
    <property type="molecule type" value="Genomic_DNA"/>
</dbReference>
<dbReference type="RefSeq" id="XP_002780960.1">
    <property type="nucleotide sequence ID" value="XM_002780914.1"/>
</dbReference>
<evidence type="ECO:0000256" key="4">
    <source>
        <dbReference type="ARBA" id="ARBA00038168"/>
    </source>
</evidence>
<dbReference type="InterPro" id="IPR018506">
    <property type="entry name" value="Cyt_B5_heme-BS"/>
</dbReference>
<dbReference type="SUPFAM" id="SSF55856">
    <property type="entry name" value="Cytochrome b5-like heme/steroid binding domain"/>
    <property type="match status" value="1"/>
</dbReference>
<dbReference type="PROSITE" id="PS50255">
    <property type="entry name" value="CYTOCHROME_B5_2"/>
    <property type="match status" value="1"/>
</dbReference>
<reference evidence="7 8" key="1">
    <citation type="submission" date="2008-07" db="EMBL/GenBank/DDBJ databases">
        <authorList>
            <person name="El-Sayed N."/>
            <person name="Caler E."/>
            <person name="Inman J."/>
            <person name="Amedeo P."/>
            <person name="Hass B."/>
            <person name="Wortman J."/>
        </authorList>
    </citation>
    <scope>NUCLEOTIDE SEQUENCE [LARGE SCALE GENOMIC DNA]</scope>
    <source>
        <strain evidence="8">ATCC 50983 / TXsc</strain>
    </source>
</reference>
<evidence type="ECO:0000313" key="8">
    <source>
        <dbReference type="Proteomes" id="UP000007800"/>
    </source>
</evidence>
<dbReference type="OrthoDB" id="260519at2759"/>
<sequence>MPDGYHSPTNAIRKRVITRAELARHTSKHDAWISVHGVVLDVSKFKEEHPGGESILMLHVGTTGGVFYMEIIFATATVAAVAVGVFNLMKKASK</sequence>
<keyword evidence="5" id="KW-0472">Membrane</keyword>
<dbReference type="GeneID" id="9058953"/>
<dbReference type="PANTHER" id="PTHR19359">
    <property type="entry name" value="CYTOCHROME B5"/>
    <property type="match status" value="1"/>
</dbReference>
<dbReference type="InterPro" id="IPR001199">
    <property type="entry name" value="Cyt_B5-like_heme/steroid-bd"/>
</dbReference>
<keyword evidence="1 5" id="KW-0349">Heme</keyword>
<evidence type="ECO:0000256" key="5">
    <source>
        <dbReference type="RuleBase" id="RU362121"/>
    </source>
</evidence>
<keyword evidence="2 5" id="KW-0479">Metal-binding</keyword>
<evidence type="ECO:0000259" key="6">
    <source>
        <dbReference type="PROSITE" id="PS50255"/>
    </source>
</evidence>
<dbReference type="Pfam" id="PF00173">
    <property type="entry name" value="Cyt-b5"/>
    <property type="match status" value="1"/>
</dbReference>
<dbReference type="InterPro" id="IPR050668">
    <property type="entry name" value="Cytochrome_b5"/>
</dbReference>
<feature type="transmembrane region" description="Helical" evidence="5">
    <location>
        <begin position="66"/>
        <end position="89"/>
    </location>
</feature>
<dbReference type="InParanoid" id="C5KRR4"/>
<dbReference type="GO" id="GO:0016020">
    <property type="term" value="C:membrane"/>
    <property type="evidence" value="ECO:0007669"/>
    <property type="project" value="TreeGrafter"/>
</dbReference>
<dbReference type="Proteomes" id="UP000007800">
    <property type="component" value="Unassembled WGS sequence"/>
</dbReference>
<evidence type="ECO:0000313" key="7">
    <source>
        <dbReference type="EMBL" id="EER12755.1"/>
    </source>
</evidence>
<dbReference type="PROSITE" id="PS00191">
    <property type="entry name" value="CYTOCHROME_B5_1"/>
    <property type="match status" value="1"/>
</dbReference>
<dbReference type="AlphaFoldDB" id="C5KRR4"/>
<dbReference type="InterPro" id="IPR036400">
    <property type="entry name" value="Cyt_B5-like_heme/steroid_sf"/>
</dbReference>
<keyword evidence="3 5" id="KW-0408">Iron</keyword>
<evidence type="ECO:0000256" key="3">
    <source>
        <dbReference type="ARBA" id="ARBA00023004"/>
    </source>
</evidence>
<keyword evidence="8" id="KW-1185">Reference proteome</keyword>
<name>C5KRR4_PERM5</name>
<dbReference type="SMART" id="SM01117">
    <property type="entry name" value="Cyt-b5"/>
    <property type="match status" value="1"/>
</dbReference>
<proteinExistence type="inferred from homology"/>
<dbReference type="GO" id="GO:0020037">
    <property type="term" value="F:heme binding"/>
    <property type="evidence" value="ECO:0007669"/>
    <property type="project" value="UniProtKB-UniRule"/>
</dbReference>
<accession>C5KRR4</accession>
<dbReference type="Gene3D" id="3.10.120.10">
    <property type="entry name" value="Cytochrome b5-like heme/steroid binding domain"/>
    <property type="match status" value="1"/>
</dbReference>
<protein>
    <submittedName>
        <fullName evidence="7">Flavohemoprotein b5/b5r, putative</fullName>
    </submittedName>
</protein>
<evidence type="ECO:0000256" key="1">
    <source>
        <dbReference type="ARBA" id="ARBA00022617"/>
    </source>
</evidence>
<dbReference type="GO" id="GO:0046872">
    <property type="term" value="F:metal ion binding"/>
    <property type="evidence" value="ECO:0007669"/>
    <property type="project" value="UniProtKB-UniRule"/>
</dbReference>
<evidence type="ECO:0000256" key="2">
    <source>
        <dbReference type="ARBA" id="ARBA00022723"/>
    </source>
</evidence>
<keyword evidence="5" id="KW-1133">Transmembrane helix</keyword>
<keyword evidence="5" id="KW-0812">Transmembrane</keyword>